<dbReference type="InterPro" id="IPR007110">
    <property type="entry name" value="Ig-like_dom"/>
</dbReference>
<dbReference type="FunCoup" id="A0A7R8YMW5">
    <property type="interactions" value="135"/>
</dbReference>
<evidence type="ECO:0000313" key="5">
    <source>
        <dbReference type="EMBL" id="CAD7078948.1"/>
    </source>
</evidence>
<dbReference type="PANTHER" id="PTHR10075">
    <property type="entry name" value="BASIGIN RELATED"/>
    <property type="match status" value="1"/>
</dbReference>
<dbReference type="PANTHER" id="PTHR10075:SF104">
    <property type="entry name" value="BASIGIN, ISOFORM G"/>
    <property type="match status" value="1"/>
</dbReference>
<evidence type="ECO:0000259" key="4">
    <source>
        <dbReference type="PROSITE" id="PS50835"/>
    </source>
</evidence>
<dbReference type="GO" id="GO:0007156">
    <property type="term" value="P:homophilic cell adhesion via plasma membrane adhesion molecules"/>
    <property type="evidence" value="ECO:0007669"/>
    <property type="project" value="TreeGrafter"/>
</dbReference>
<feature type="transmembrane region" description="Helical" evidence="3">
    <location>
        <begin position="450"/>
        <end position="471"/>
    </location>
</feature>
<organism evidence="5 6">
    <name type="scientific">Hermetia illucens</name>
    <name type="common">Black soldier fly</name>
    <dbReference type="NCBI Taxonomy" id="343691"/>
    <lineage>
        <taxon>Eukaryota</taxon>
        <taxon>Metazoa</taxon>
        <taxon>Ecdysozoa</taxon>
        <taxon>Arthropoda</taxon>
        <taxon>Hexapoda</taxon>
        <taxon>Insecta</taxon>
        <taxon>Pterygota</taxon>
        <taxon>Neoptera</taxon>
        <taxon>Endopterygota</taxon>
        <taxon>Diptera</taxon>
        <taxon>Brachycera</taxon>
        <taxon>Stratiomyomorpha</taxon>
        <taxon>Stratiomyidae</taxon>
        <taxon>Hermetiinae</taxon>
        <taxon>Hermetia</taxon>
    </lineage>
</organism>
<keyword evidence="3" id="KW-0472">Membrane</keyword>
<name>A0A7R8YMW5_HERIL</name>
<dbReference type="Proteomes" id="UP000594454">
    <property type="component" value="Chromosome 1"/>
</dbReference>
<dbReference type="EMBL" id="LR899009">
    <property type="protein sequence ID" value="CAD7078948.1"/>
    <property type="molecule type" value="Genomic_DNA"/>
</dbReference>
<dbReference type="Gene3D" id="2.60.40.10">
    <property type="entry name" value="Immunoglobulins"/>
    <property type="match status" value="3"/>
</dbReference>
<feature type="compositionally biased region" description="Basic and acidic residues" evidence="2">
    <location>
        <begin position="490"/>
        <end position="499"/>
    </location>
</feature>
<dbReference type="InterPro" id="IPR013783">
    <property type="entry name" value="Ig-like_fold"/>
</dbReference>
<evidence type="ECO:0000256" key="1">
    <source>
        <dbReference type="ARBA" id="ARBA00023319"/>
    </source>
</evidence>
<dbReference type="PROSITE" id="PS50835">
    <property type="entry name" value="IG_LIKE"/>
    <property type="match status" value="3"/>
</dbReference>
<keyword evidence="3" id="KW-1133">Transmembrane helix</keyword>
<dbReference type="Pfam" id="PF13927">
    <property type="entry name" value="Ig_3"/>
    <property type="match status" value="1"/>
</dbReference>
<gene>
    <name evidence="5" type="ORF">HERILL_LOCUS2187</name>
</gene>
<feature type="domain" description="Ig-like" evidence="4">
    <location>
        <begin position="19"/>
        <end position="112"/>
    </location>
</feature>
<dbReference type="InterPro" id="IPR003598">
    <property type="entry name" value="Ig_sub2"/>
</dbReference>
<dbReference type="InterPro" id="IPR036179">
    <property type="entry name" value="Ig-like_dom_sf"/>
</dbReference>
<evidence type="ECO:0000313" key="6">
    <source>
        <dbReference type="Proteomes" id="UP000594454"/>
    </source>
</evidence>
<dbReference type="InterPro" id="IPR003599">
    <property type="entry name" value="Ig_sub"/>
</dbReference>
<feature type="region of interest" description="Disordered" evidence="2">
    <location>
        <begin position="478"/>
        <end position="499"/>
    </location>
</feature>
<keyword evidence="1" id="KW-0393">Immunoglobulin domain</keyword>
<dbReference type="InterPro" id="IPR013098">
    <property type="entry name" value="Ig_I-set"/>
</dbReference>
<dbReference type="GO" id="GO:0007411">
    <property type="term" value="P:axon guidance"/>
    <property type="evidence" value="ECO:0007669"/>
    <property type="project" value="TreeGrafter"/>
</dbReference>
<feature type="domain" description="Ig-like" evidence="4">
    <location>
        <begin position="274"/>
        <end position="341"/>
    </location>
</feature>
<reference evidence="5 6" key="1">
    <citation type="submission" date="2020-11" db="EMBL/GenBank/DDBJ databases">
        <authorList>
            <person name="Wallbank WR R."/>
            <person name="Pardo Diaz C."/>
            <person name="Kozak K."/>
            <person name="Martin S."/>
            <person name="Jiggins C."/>
            <person name="Moest M."/>
            <person name="Warren A I."/>
            <person name="Generalovic N T."/>
            <person name="Byers J.R.P. K."/>
            <person name="Montejo-Kovacevich G."/>
            <person name="Yen C E."/>
        </authorList>
    </citation>
    <scope>NUCLEOTIDE SEQUENCE [LARGE SCALE GENOMIC DNA]</scope>
</reference>
<evidence type="ECO:0000256" key="2">
    <source>
        <dbReference type="SAM" id="MobiDB-lite"/>
    </source>
</evidence>
<dbReference type="GO" id="GO:0005886">
    <property type="term" value="C:plasma membrane"/>
    <property type="evidence" value="ECO:0007669"/>
    <property type="project" value="TreeGrafter"/>
</dbReference>
<keyword evidence="6" id="KW-1185">Reference proteome</keyword>
<dbReference type="SMART" id="SM00409">
    <property type="entry name" value="IG"/>
    <property type="match status" value="3"/>
</dbReference>
<dbReference type="Pfam" id="PF07679">
    <property type="entry name" value="I-set"/>
    <property type="match status" value="1"/>
</dbReference>
<proteinExistence type="predicted"/>
<dbReference type="FunFam" id="2.60.40.10:FF:002357">
    <property type="entry name" value="Basigin, isoform G"/>
    <property type="match status" value="1"/>
</dbReference>
<accession>A0A7R8YMW5</accession>
<dbReference type="GO" id="GO:0030424">
    <property type="term" value="C:axon"/>
    <property type="evidence" value="ECO:0007669"/>
    <property type="project" value="TreeGrafter"/>
</dbReference>
<dbReference type="OrthoDB" id="5970915at2759"/>
<evidence type="ECO:0000256" key="3">
    <source>
        <dbReference type="SAM" id="Phobius"/>
    </source>
</evidence>
<sequence>MSKRAIDVVDDESLDLYSPIYFGDSSVNVGEPFKINCRISISTPTEWLKDGESIRKHNLRHGRDDHSYVVTENEIEGERDKTLSTLSVKHALLVHKGKYQCNKDHTNYFELTVNGVEESTTVPQYDYKNSSTFYKTNLKRVSDIDENGFTVSDNNDGSWELSNPSPVVPAETFSKKRKLEVEIETKPSIQKTTVDRKKDTTQFFEIDDSDEDTFRALITTNAPKIRHSKGSHKQTNTELSTAPTNFIATAEVIGQYDSIEHKLRSFEIRYPLILSCNVTAPDFPALKWRKNGTDVSKVASLTGRYKEIAEERKFVIEKTDAADAGTYECWVDSLKEGATFNVYANVAVRVPSNTGVVEGEKLTIHCLAVGTDPSITWTIAGNTTINETSGRYTLKEDENGIKNSILTIENIVLDDRGDYKCTATNPATEYGNADPASDTTFVRVKGKLAALWPFLGICAEVIVLCAIILIYEKRRNKTELDESDTDPNTEQEKAKHQRN</sequence>
<dbReference type="SUPFAM" id="SSF48726">
    <property type="entry name" value="Immunoglobulin"/>
    <property type="match status" value="3"/>
</dbReference>
<dbReference type="InParanoid" id="A0A7R8YMW5"/>
<dbReference type="GO" id="GO:0070593">
    <property type="term" value="P:dendrite self-avoidance"/>
    <property type="evidence" value="ECO:0007669"/>
    <property type="project" value="TreeGrafter"/>
</dbReference>
<dbReference type="SMART" id="SM00408">
    <property type="entry name" value="IGc2"/>
    <property type="match status" value="3"/>
</dbReference>
<protein>
    <recommendedName>
        <fullName evidence="4">Ig-like domain-containing protein</fullName>
    </recommendedName>
</protein>
<keyword evidence="3" id="KW-0812">Transmembrane</keyword>
<dbReference type="GO" id="GO:0098632">
    <property type="term" value="F:cell-cell adhesion mediator activity"/>
    <property type="evidence" value="ECO:0007669"/>
    <property type="project" value="TreeGrafter"/>
</dbReference>
<feature type="domain" description="Ig-like" evidence="4">
    <location>
        <begin position="344"/>
        <end position="442"/>
    </location>
</feature>
<dbReference type="AlphaFoldDB" id="A0A7R8YMW5"/>